<keyword evidence="2" id="KW-0732">Signal</keyword>
<proteinExistence type="predicted"/>
<sequence>MSVKTFGSYSLSTTRLVLVLICLVEYVQISNGYVFCGYYRANSPWPYLKQCPFICCPLTADTQENTACCNMTIAQSPLTTTITIFGHHWWTFLLFILCFVIAFILLIHINKRLHVFNHWKHFNATINPSAAFTISANDSNSYTIEKDSPKDDTIILEQHPPCYNDATTSNLPPYTSVYPLKKADLK</sequence>
<gene>
    <name evidence="3" type="ORF">KIK155_LOCUS22729</name>
    <name evidence="4" type="ORF">TOA249_LOCUS2034</name>
</gene>
<name>A0A818Q8H0_9BILA</name>
<feature type="signal peptide" evidence="2">
    <location>
        <begin position="1"/>
        <end position="32"/>
    </location>
</feature>
<evidence type="ECO:0000313" key="4">
    <source>
        <dbReference type="EMBL" id="CAF4483686.1"/>
    </source>
</evidence>
<dbReference type="EMBL" id="CAJOBS010000062">
    <property type="protein sequence ID" value="CAF4483686.1"/>
    <property type="molecule type" value="Genomic_DNA"/>
</dbReference>
<dbReference type="AlphaFoldDB" id="A0A818Q8H0"/>
<keyword evidence="1" id="KW-1133">Transmembrane helix</keyword>
<evidence type="ECO:0000256" key="1">
    <source>
        <dbReference type="SAM" id="Phobius"/>
    </source>
</evidence>
<evidence type="ECO:0000256" key="2">
    <source>
        <dbReference type="SAM" id="SignalP"/>
    </source>
</evidence>
<reference evidence="3" key="1">
    <citation type="submission" date="2021-02" db="EMBL/GenBank/DDBJ databases">
        <authorList>
            <person name="Nowell W R."/>
        </authorList>
    </citation>
    <scope>NUCLEOTIDE SEQUENCE</scope>
</reference>
<feature type="transmembrane region" description="Helical" evidence="1">
    <location>
        <begin position="89"/>
        <end position="109"/>
    </location>
</feature>
<keyword evidence="1" id="KW-0812">Transmembrane</keyword>
<dbReference type="Proteomes" id="UP000663838">
    <property type="component" value="Unassembled WGS sequence"/>
</dbReference>
<evidence type="ECO:0000313" key="5">
    <source>
        <dbReference type="Proteomes" id="UP000663865"/>
    </source>
</evidence>
<dbReference type="Proteomes" id="UP000663865">
    <property type="component" value="Unassembled WGS sequence"/>
</dbReference>
<organism evidence="3 5">
    <name type="scientific">Rotaria socialis</name>
    <dbReference type="NCBI Taxonomy" id="392032"/>
    <lineage>
        <taxon>Eukaryota</taxon>
        <taxon>Metazoa</taxon>
        <taxon>Spiralia</taxon>
        <taxon>Gnathifera</taxon>
        <taxon>Rotifera</taxon>
        <taxon>Eurotatoria</taxon>
        <taxon>Bdelloidea</taxon>
        <taxon>Philodinida</taxon>
        <taxon>Philodinidae</taxon>
        <taxon>Rotaria</taxon>
    </lineage>
</organism>
<evidence type="ECO:0000313" key="3">
    <source>
        <dbReference type="EMBL" id="CAF3637316.1"/>
    </source>
</evidence>
<keyword evidence="1" id="KW-0472">Membrane</keyword>
<dbReference type="EMBL" id="CAJNYV010004044">
    <property type="protein sequence ID" value="CAF3637316.1"/>
    <property type="molecule type" value="Genomic_DNA"/>
</dbReference>
<feature type="chain" id="PRO_5036414817" evidence="2">
    <location>
        <begin position="33"/>
        <end position="186"/>
    </location>
</feature>
<accession>A0A818Q8H0</accession>
<protein>
    <submittedName>
        <fullName evidence="3">Uncharacterized protein</fullName>
    </submittedName>
</protein>
<comment type="caution">
    <text evidence="3">The sequence shown here is derived from an EMBL/GenBank/DDBJ whole genome shotgun (WGS) entry which is preliminary data.</text>
</comment>